<comment type="pathway">
    <text evidence="1">Cofactor biosynthesis; adenosylcobalamin biosynthesis.</text>
</comment>
<name>A0A8J3NKZ0_9ACTN</name>
<dbReference type="RefSeq" id="WP_203749697.1">
    <property type="nucleotide sequence ID" value="NZ_BONF01000027.1"/>
</dbReference>
<dbReference type="GO" id="GO:0032259">
    <property type="term" value="P:methylation"/>
    <property type="evidence" value="ECO:0007669"/>
    <property type="project" value="UniProtKB-KW"/>
</dbReference>
<proteinExistence type="inferred from homology"/>
<protein>
    <submittedName>
        <fullName evidence="9">Precorrin-2 C(20)-methyltransferase</fullName>
    </submittedName>
</protein>
<dbReference type="UniPathway" id="UPA00148"/>
<keyword evidence="10" id="KW-1185">Reference proteome</keyword>
<dbReference type="GO" id="GO:0009236">
    <property type="term" value="P:cobalamin biosynthetic process"/>
    <property type="evidence" value="ECO:0007669"/>
    <property type="project" value="UniProtKB-UniRule"/>
</dbReference>
<dbReference type="AlphaFoldDB" id="A0A8J3NKZ0"/>
<dbReference type="InterPro" id="IPR000878">
    <property type="entry name" value="4pyrrol_Mease"/>
</dbReference>
<accession>A0A8J3NKZ0</accession>
<dbReference type="NCBIfam" id="TIGR01467">
    <property type="entry name" value="cobI_cbiL"/>
    <property type="match status" value="1"/>
</dbReference>
<dbReference type="Proteomes" id="UP000601223">
    <property type="component" value="Unassembled WGS sequence"/>
</dbReference>
<sequence length="241" mass="24741">MRLIGVGVGPGDPELVTLQAVRLLRDAGRVFVPVMDLGETGRAEATVRAHAGHDRVERLVFALNERTDARRRESHWDEAGARVADWLRETGGTAAFATIGDPNVYSTFGYLAATVRALLPEVEIATAPGITAMQALAAAAGVPLAEGAEPLVLVPLAGGATALAGALAYAEDGTVVAYKGGRHLDEVVAVVKDAGRLGGAVLGTRLGLPGESVTPLATADGAPYLSAVLIPGRREGRGGKL</sequence>
<feature type="domain" description="Tetrapyrrole methylase" evidence="8">
    <location>
        <begin position="2"/>
        <end position="214"/>
    </location>
</feature>
<dbReference type="CDD" id="cd11645">
    <property type="entry name" value="Precorrin_2_C20_MT"/>
    <property type="match status" value="1"/>
</dbReference>
<evidence type="ECO:0000259" key="8">
    <source>
        <dbReference type="Pfam" id="PF00590"/>
    </source>
</evidence>
<reference evidence="9 10" key="1">
    <citation type="submission" date="2021-01" db="EMBL/GenBank/DDBJ databases">
        <title>Whole genome shotgun sequence of Catellatospora bangladeshensis NBRC 107357.</title>
        <authorList>
            <person name="Komaki H."/>
            <person name="Tamura T."/>
        </authorList>
    </citation>
    <scope>NUCLEOTIDE SEQUENCE [LARGE SCALE GENOMIC DNA]</scope>
    <source>
        <strain evidence="9 10">NBRC 107357</strain>
    </source>
</reference>
<evidence type="ECO:0000256" key="7">
    <source>
        <dbReference type="PIRNR" id="PIRNR036427"/>
    </source>
</evidence>
<evidence type="ECO:0000256" key="4">
    <source>
        <dbReference type="ARBA" id="ARBA00022603"/>
    </source>
</evidence>
<evidence type="ECO:0000256" key="5">
    <source>
        <dbReference type="ARBA" id="ARBA00022679"/>
    </source>
</evidence>
<evidence type="ECO:0000313" key="10">
    <source>
        <dbReference type="Proteomes" id="UP000601223"/>
    </source>
</evidence>
<dbReference type="PIRSF" id="PIRSF036427">
    <property type="entry name" value="Precrrn-2_mtase"/>
    <property type="match status" value="1"/>
</dbReference>
<dbReference type="Pfam" id="PF00590">
    <property type="entry name" value="TP_methylase"/>
    <property type="match status" value="1"/>
</dbReference>
<keyword evidence="6" id="KW-0949">S-adenosyl-L-methionine</keyword>
<dbReference type="Gene3D" id="3.30.950.10">
    <property type="entry name" value="Methyltransferase, Cobalt-precorrin-4 Transmethylase, Domain 2"/>
    <property type="match status" value="1"/>
</dbReference>
<dbReference type="SUPFAM" id="SSF53790">
    <property type="entry name" value="Tetrapyrrole methylase"/>
    <property type="match status" value="1"/>
</dbReference>
<comment type="caution">
    <text evidence="9">The sequence shown here is derived from an EMBL/GenBank/DDBJ whole genome shotgun (WGS) entry which is preliminary data.</text>
</comment>
<dbReference type="Gene3D" id="3.40.1010.10">
    <property type="entry name" value="Cobalt-precorrin-4 Transmethylase, Domain 1"/>
    <property type="match status" value="1"/>
</dbReference>
<comment type="similarity">
    <text evidence="2 7">Belongs to the precorrin methyltransferase family.</text>
</comment>
<dbReference type="InterPro" id="IPR014776">
    <property type="entry name" value="4pyrrole_Mease_sub2"/>
</dbReference>
<evidence type="ECO:0000256" key="6">
    <source>
        <dbReference type="ARBA" id="ARBA00022691"/>
    </source>
</evidence>
<dbReference type="GO" id="GO:0030788">
    <property type="term" value="F:precorrin-2 C20-methyltransferase activity"/>
    <property type="evidence" value="ECO:0007669"/>
    <property type="project" value="InterPro"/>
</dbReference>
<dbReference type="InterPro" id="IPR014777">
    <property type="entry name" value="4pyrrole_Mease_sub1"/>
</dbReference>
<keyword evidence="3" id="KW-0169">Cobalamin biosynthesis</keyword>
<dbReference type="PANTHER" id="PTHR43467:SF2">
    <property type="entry name" value="COBALT-PRECORRIN-2 C(20)-METHYLTRANSFERASE"/>
    <property type="match status" value="1"/>
</dbReference>
<evidence type="ECO:0000256" key="2">
    <source>
        <dbReference type="ARBA" id="ARBA00005879"/>
    </source>
</evidence>
<dbReference type="InterPro" id="IPR035996">
    <property type="entry name" value="4pyrrol_Methylase_sf"/>
</dbReference>
<dbReference type="PANTHER" id="PTHR43467">
    <property type="entry name" value="COBALT-PRECORRIN-2 C(20)-METHYLTRANSFERASE"/>
    <property type="match status" value="1"/>
</dbReference>
<dbReference type="InterPro" id="IPR012382">
    <property type="entry name" value="CobI/CbiL"/>
</dbReference>
<dbReference type="EMBL" id="BONF01000027">
    <property type="protein sequence ID" value="GIF83216.1"/>
    <property type="molecule type" value="Genomic_DNA"/>
</dbReference>
<keyword evidence="5" id="KW-0808">Transferase</keyword>
<evidence type="ECO:0000256" key="3">
    <source>
        <dbReference type="ARBA" id="ARBA00022573"/>
    </source>
</evidence>
<gene>
    <name evidence="9" type="ORF">Cba03nite_45650</name>
</gene>
<organism evidence="9 10">
    <name type="scientific">Catellatospora bangladeshensis</name>
    <dbReference type="NCBI Taxonomy" id="310355"/>
    <lineage>
        <taxon>Bacteria</taxon>
        <taxon>Bacillati</taxon>
        <taxon>Actinomycetota</taxon>
        <taxon>Actinomycetes</taxon>
        <taxon>Micromonosporales</taxon>
        <taxon>Micromonosporaceae</taxon>
        <taxon>Catellatospora</taxon>
    </lineage>
</organism>
<dbReference type="InterPro" id="IPR006364">
    <property type="entry name" value="CobI/CbiL/CobIJ_dom"/>
</dbReference>
<keyword evidence="4" id="KW-0489">Methyltransferase</keyword>
<evidence type="ECO:0000256" key="1">
    <source>
        <dbReference type="ARBA" id="ARBA00004953"/>
    </source>
</evidence>
<evidence type="ECO:0000313" key="9">
    <source>
        <dbReference type="EMBL" id="GIF83216.1"/>
    </source>
</evidence>